<dbReference type="InterPro" id="IPR002387">
    <property type="entry name" value="Plastocyanin"/>
</dbReference>
<dbReference type="Proteomes" id="UP001209746">
    <property type="component" value="Unassembled WGS sequence"/>
</dbReference>
<name>A0AAE3I8S8_9EURY</name>
<dbReference type="GO" id="GO:0016020">
    <property type="term" value="C:membrane"/>
    <property type="evidence" value="ECO:0007669"/>
    <property type="project" value="UniProtKB-SubCell"/>
</dbReference>
<keyword evidence="2" id="KW-0813">Transport</keyword>
<dbReference type="PROSITE" id="PS00196">
    <property type="entry name" value="COPPER_BLUE"/>
    <property type="match status" value="1"/>
</dbReference>
<evidence type="ECO:0000256" key="8">
    <source>
        <dbReference type="SAM" id="MobiDB-lite"/>
    </source>
</evidence>
<accession>A0AAE3I8S8</accession>
<dbReference type="GO" id="GO:0005507">
    <property type="term" value="F:copper ion binding"/>
    <property type="evidence" value="ECO:0007669"/>
    <property type="project" value="InterPro"/>
</dbReference>
<evidence type="ECO:0000256" key="1">
    <source>
        <dbReference type="ARBA" id="ARBA00004370"/>
    </source>
</evidence>
<dbReference type="EMBL" id="JAOPKC010000001">
    <property type="protein sequence ID" value="MCU4716938.1"/>
    <property type="molecule type" value="Genomic_DNA"/>
</dbReference>
<dbReference type="Pfam" id="PF00127">
    <property type="entry name" value="Copper-bind"/>
    <property type="match status" value="1"/>
</dbReference>
<comment type="caution">
    <text evidence="11">The sequence shown here is derived from an EMBL/GenBank/DDBJ whole genome shotgun (WGS) entry which is preliminary data.</text>
</comment>
<protein>
    <submittedName>
        <fullName evidence="11">Plastocyanin/azurin family copper-binding protein</fullName>
    </submittedName>
</protein>
<evidence type="ECO:0000313" key="12">
    <source>
        <dbReference type="Proteomes" id="UP001208186"/>
    </source>
</evidence>
<keyword evidence="6" id="KW-0472">Membrane</keyword>
<evidence type="ECO:0000313" key="10">
    <source>
        <dbReference type="EMBL" id="MCU4716938.1"/>
    </source>
</evidence>
<gene>
    <name evidence="11" type="ORF">OB914_00500</name>
    <name evidence="10" type="ORF">OB916_02520</name>
</gene>
<evidence type="ECO:0000259" key="9">
    <source>
        <dbReference type="Pfam" id="PF00127"/>
    </source>
</evidence>
<dbReference type="InterPro" id="IPR028871">
    <property type="entry name" value="BlueCu_1_BS"/>
</dbReference>
<dbReference type="EMBL" id="JAOPKD010000001">
    <property type="protein sequence ID" value="MCU4725457.1"/>
    <property type="molecule type" value="Genomic_DNA"/>
</dbReference>
<feature type="binding site" evidence="7">
    <location>
        <position position="137"/>
    </location>
    <ligand>
        <name>Cu cation</name>
        <dbReference type="ChEBI" id="CHEBI:23378"/>
    </ligand>
</feature>
<evidence type="ECO:0000313" key="11">
    <source>
        <dbReference type="EMBL" id="MCU4725457.1"/>
    </source>
</evidence>
<feature type="binding site" evidence="7">
    <location>
        <position position="130"/>
    </location>
    <ligand>
        <name>Cu cation</name>
        <dbReference type="ChEBI" id="CHEBI:23378"/>
    </ligand>
</feature>
<dbReference type="Proteomes" id="UP001208186">
    <property type="component" value="Unassembled WGS sequence"/>
</dbReference>
<dbReference type="InterPro" id="IPR008972">
    <property type="entry name" value="Cupredoxin"/>
</dbReference>
<dbReference type="SUPFAM" id="SSF49503">
    <property type="entry name" value="Cupredoxins"/>
    <property type="match status" value="1"/>
</dbReference>
<evidence type="ECO:0000256" key="3">
    <source>
        <dbReference type="ARBA" id="ARBA00022723"/>
    </source>
</evidence>
<dbReference type="RefSeq" id="WP_315907698.1">
    <property type="nucleotide sequence ID" value="NZ_JAOPKC010000001.1"/>
</dbReference>
<feature type="binding site" evidence="7">
    <location>
        <position position="76"/>
    </location>
    <ligand>
        <name>Cu cation</name>
        <dbReference type="ChEBI" id="CHEBI:23378"/>
    </ligand>
</feature>
<keyword evidence="4" id="KW-0249">Electron transport</keyword>
<feature type="binding site" evidence="7">
    <location>
        <position position="133"/>
    </location>
    <ligand>
        <name>Cu cation</name>
        <dbReference type="ChEBI" id="CHEBI:23378"/>
    </ligand>
</feature>
<dbReference type="GO" id="GO:0009055">
    <property type="term" value="F:electron transfer activity"/>
    <property type="evidence" value="ECO:0007669"/>
    <property type="project" value="InterPro"/>
</dbReference>
<keyword evidence="5 7" id="KW-0186">Copper</keyword>
<dbReference type="Gene3D" id="2.60.40.420">
    <property type="entry name" value="Cupredoxins - blue copper proteins"/>
    <property type="match status" value="1"/>
</dbReference>
<evidence type="ECO:0000256" key="7">
    <source>
        <dbReference type="PIRSR" id="PIRSR602387-1"/>
    </source>
</evidence>
<dbReference type="PRINTS" id="PR00157">
    <property type="entry name" value="PLASTOCYANIN"/>
</dbReference>
<feature type="region of interest" description="Disordered" evidence="8">
    <location>
        <begin position="27"/>
        <end position="51"/>
    </location>
</feature>
<keyword evidence="3 7" id="KW-0479">Metal-binding</keyword>
<dbReference type="PROSITE" id="PS51257">
    <property type="entry name" value="PROKAR_LIPOPROTEIN"/>
    <property type="match status" value="1"/>
</dbReference>
<evidence type="ECO:0000256" key="2">
    <source>
        <dbReference type="ARBA" id="ARBA00022448"/>
    </source>
</evidence>
<dbReference type="PANTHER" id="PTHR34192">
    <property type="entry name" value="PLASTOCYANIN MAJOR ISOFORM, CHLOROPLASTIC-RELATED"/>
    <property type="match status" value="1"/>
</dbReference>
<sequence>MPEKRTLLSRRAVLAATGGGVSVALAGCSTDDRSSQPDEDDTTVVVGPNGSLAFEPTDITVSVGETITWTFESDSHNVSAWPAMHDRISIPGDATGFGTMQQDGDPYETVPSGETFEHTFDEPGEYTYVCVPHAASMVGTVTVE</sequence>
<comment type="subcellular location">
    <subcellularLocation>
        <location evidence="1">Membrane</location>
    </subcellularLocation>
</comment>
<evidence type="ECO:0000256" key="6">
    <source>
        <dbReference type="ARBA" id="ARBA00023136"/>
    </source>
</evidence>
<feature type="domain" description="Blue (type 1) copper" evidence="9">
    <location>
        <begin position="45"/>
        <end position="144"/>
    </location>
</feature>
<reference evidence="11" key="1">
    <citation type="submission" date="2023-02" db="EMBL/GenBank/DDBJ databases">
        <title>Enrichment on poylsaccharides allowed isolation of novel metabolic and taxonomic groups of Haloarchaea.</title>
        <authorList>
            <person name="Sorokin D.Y."/>
            <person name="Elcheninov A.G."/>
            <person name="Khizhniak T.V."/>
            <person name="Kolganova T.V."/>
            <person name="Kublanov I.V."/>
        </authorList>
    </citation>
    <scope>NUCLEOTIDE SEQUENCE</scope>
    <source>
        <strain evidence="10 12">HArc-curdl5-1</strain>
        <strain evidence="11">HArc-curdl7</strain>
    </source>
</reference>
<dbReference type="InterPro" id="IPR000923">
    <property type="entry name" value="BlueCu_1"/>
</dbReference>
<dbReference type="PANTHER" id="PTHR34192:SF10">
    <property type="entry name" value="PLASTOCYANIN MAJOR ISOFORM, CHLOROPLASTIC-RELATED"/>
    <property type="match status" value="1"/>
</dbReference>
<dbReference type="AlphaFoldDB" id="A0AAE3I8S8"/>
<evidence type="ECO:0000256" key="5">
    <source>
        <dbReference type="ARBA" id="ARBA00023008"/>
    </source>
</evidence>
<proteinExistence type="predicted"/>
<evidence type="ECO:0000256" key="4">
    <source>
        <dbReference type="ARBA" id="ARBA00022982"/>
    </source>
</evidence>
<keyword evidence="12" id="KW-1185">Reference proteome</keyword>
<comment type="cofactor">
    <cofactor evidence="7">
        <name>Cu(2+)</name>
        <dbReference type="ChEBI" id="CHEBI:29036"/>
    </cofactor>
    <text evidence="7">The crystal structure with reduced Cu(1+) has also been determined.</text>
</comment>
<organism evidence="11 13">
    <name type="scientific">Halapricum hydrolyticum</name>
    <dbReference type="NCBI Taxonomy" id="2979991"/>
    <lineage>
        <taxon>Archaea</taxon>
        <taxon>Methanobacteriati</taxon>
        <taxon>Methanobacteriota</taxon>
        <taxon>Stenosarchaea group</taxon>
        <taxon>Halobacteria</taxon>
        <taxon>Halobacteriales</taxon>
        <taxon>Haloarculaceae</taxon>
        <taxon>Halapricum</taxon>
    </lineage>
</organism>
<evidence type="ECO:0000313" key="13">
    <source>
        <dbReference type="Proteomes" id="UP001209746"/>
    </source>
</evidence>